<accession>A0A3P7DN43</accession>
<evidence type="ECO:0000256" key="4">
    <source>
        <dbReference type="ARBA" id="ARBA00023242"/>
    </source>
</evidence>
<dbReference type="SUPFAM" id="SSF54928">
    <property type="entry name" value="RNA-binding domain, RBD"/>
    <property type="match status" value="2"/>
</dbReference>
<dbReference type="CDD" id="cd12415">
    <property type="entry name" value="RRM3_RBM28_like"/>
    <property type="match status" value="1"/>
</dbReference>
<evidence type="ECO:0000259" key="7">
    <source>
        <dbReference type="PROSITE" id="PS50102"/>
    </source>
</evidence>
<keyword evidence="3 5" id="KW-0694">RNA-binding</keyword>
<comment type="subcellular location">
    <subcellularLocation>
        <location evidence="1">Nucleus</location>
    </subcellularLocation>
</comment>
<dbReference type="Proteomes" id="UP000270924">
    <property type="component" value="Unassembled WGS sequence"/>
</dbReference>
<dbReference type="AlphaFoldDB" id="A0A3P7DN43"/>
<dbReference type="InterPro" id="IPR003954">
    <property type="entry name" value="RRM_euk-type"/>
</dbReference>
<proteinExistence type="predicted"/>
<feature type="region of interest" description="Disordered" evidence="6">
    <location>
        <begin position="510"/>
        <end position="591"/>
    </location>
</feature>
<dbReference type="GO" id="GO:0005730">
    <property type="term" value="C:nucleolus"/>
    <property type="evidence" value="ECO:0007669"/>
    <property type="project" value="TreeGrafter"/>
</dbReference>
<dbReference type="InParanoid" id="A0A3P7DN43"/>
<dbReference type="InterPro" id="IPR012677">
    <property type="entry name" value="Nucleotide-bd_a/b_plait_sf"/>
</dbReference>
<dbReference type="FunCoup" id="A0A3P7DN43">
    <property type="interactions" value="2057"/>
</dbReference>
<dbReference type="InterPro" id="IPR035979">
    <property type="entry name" value="RBD_domain_sf"/>
</dbReference>
<dbReference type="InterPro" id="IPR000504">
    <property type="entry name" value="RRM_dom"/>
</dbReference>
<evidence type="ECO:0000256" key="3">
    <source>
        <dbReference type="ARBA" id="ARBA00022884"/>
    </source>
</evidence>
<dbReference type="EMBL" id="UYWW01001669">
    <property type="protein sequence ID" value="VDM10833.1"/>
    <property type="molecule type" value="Genomic_DNA"/>
</dbReference>
<dbReference type="PANTHER" id="PTHR48039:SF5">
    <property type="entry name" value="RNA-BINDING PROTEIN 28"/>
    <property type="match status" value="1"/>
</dbReference>
<evidence type="ECO:0000256" key="5">
    <source>
        <dbReference type="PROSITE-ProRule" id="PRU00176"/>
    </source>
</evidence>
<dbReference type="WBParaSite" id="mrna-Wban_06680">
    <property type="protein sequence ID" value="mrna-Wban_06680"/>
    <property type="gene ID" value="Wban_06680"/>
</dbReference>
<feature type="domain" description="RRM" evidence="7">
    <location>
        <begin position="229"/>
        <end position="310"/>
    </location>
</feature>
<dbReference type="SMART" id="SM00360">
    <property type="entry name" value="RRM"/>
    <property type="match status" value="3"/>
</dbReference>
<feature type="compositionally biased region" description="Polar residues" evidence="6">
    <location>
        <begin position="580"/>
        <end position="591"/>
    </location>
</feature>
<feature type="domain" description="RRM" evidence="7">
    <location>
        <begin position="379"/>
        <end position="471"/>
    </location>
</feature>
<feature type="domain" description="RRM" evidence="7">
    <location>
        <begin position="62"/>
        <end position="143"/>
    </location>
</feature>
<dbReference type="CDD" id="cd12416">
    <property type="entry name" value="RRM4_RBM28_like"/>
    <property type="match status" value="1"/>
</dbReference>
<reference evidence="8 10" key="3">
    <citation type="submission" date="2018-11" db="EMBL/GenBank/DDBJ databases">
        <authorList>
            <consortium name="Pathogen Informatics"/>
        </authorList>
    </citation>
    <scope>NUCLEOTIDE SEQUENCE [LARGE SCALE GENOMIC DNA]</scope>
</reference>
<sequence length="591" mass="66605">MIAKRGKKQNLGHFGYTKNTKEVKDEKTEILGSSKSGMKMAGEQCAGQSSASVMLDSRYKSWRLIVRNLPFKTTQEDLQTVFGNFGPFTEIVLPKCKDKRFPNSCAGFAFIQFRKRQDAVEAIEKLNMSQVLGRKIAVDYALSKDTYETAVHEEKQRNQEIKKEIKQEVESNDGSISSITEKEGRDDSEIKEEVMSEGLSDEGIYKIEKKSEKQAAQEFKEDKAVLEGRVVFIRNLSYETTDKELREALSKFGNISLAVLCYYAGSEHPKGTAFVHFESADGAEKCLSAIDQAPGILIGGRRIFGHQALPRSEAAKIEKEKLSKKPKDKRNLFLLRAGFIRPGTTAAAGMSEADAEKRARMAIVARKKLKNLHMFVSPTRLVVHNLPKSLTDKAFRSMCFIAAGNPDAKITECRIWRDRNKLGTSGEAISRGFGFVNFLSHQDALSAMKHLNNNPNIFTKEKRPIVEFSIENLVALRLRESRQKKPQQNQNGNEQVVSDKNKLDLEQTKKHLSAGGQKPLPSYLGPKIRKKDTNMKKAQVKQKIGKKRKLQARMSETVLKKKKTNHVSETMPKKKKPSRSRQLTKYLTLSG</sequence>
<dbReference type="CDD" id="cd12414">
    <property type="entry name" value="RRM2_RBM28_like"/>
    <property type="match status" value="1"/>
</dbReference>
<dbReference type="PROSITE" id="PS50102">
    <property type="entry name" value="RRM"/>
    <property type="match status" value="3"/>
</dbReference>
<dbReference type="GO" id="GO:0003729">
    <property type="term" value="F:mRNA binding"/>
    <property type="evidence" value="ECO:0007669"/>
    <property type="project" value="TreeGrafter"/>
</dbReference>
<dbReference type="OrthoDB" id="3945418at2759"/>
<reference evidence="9" key="2">
    <citation type="journal article" date="2016" name="Mol. Ecol.">
        <title>Population genomics of the filarial nematode parasite Wuchereria bancrofti from mosquitoes.</title>
        <authorList>
            <person name="Small S.T."/>
            <person name="Reimer L.J."/>
            <person name="Tisch D.J."/>
            <person name="King C.L."/>
            <person name="Christensen B.M."/>
            <person name="Siba P.M."/>
            <person name="Kazura J.W."/>
            <person name="Serre D."/>
            <person name="Zimmerman P.A."/>
        </authorList>
    </citation>
    <scope>NUCLEOTIDE SEQUENCE</scope>
    <source>
        <strain evidence="9">pt0022</strain>
    </source>
</reference>
<evidence type="ECO:0000313" key="10">
    <source>
        <dbReference type="Proteomes" id="UP000270924"/>
    </source>
</evidence>
<feature type="region of interest" description="Disordered" evidence="6">
    <location>
        <begin position="167"/>
        <end position="190"/>
    </location>
</feature>
<keyword evidence="4" id="KW-0539">Nucleus</keyword>
<dbReference type="PANTHER" id="PTHR48039">
    <property type="entry name" value="RNA-BINDING MOTIF PROTEIN 14B"/>
    <property type="match status" value="1"/>
</dbReference>
<keyword evidence="2" id="KW-0677">Repeat</keyword>
<name>A0A3P7DN43_WUCBA</name>
<protein>
    <submittedName>
        <fullName evidence="11">RRM domain-containing protein</fullName>
    </submittedName>
</protein>
<evidence type="ECO:0000256" key="6">
    <source>
        <dbReference type="SAM" id="MobiDB-lite"/>
    </source>
</evidence>
<dbReference type="InterPro" id="IPR051945">
    <property type="entry name" value="RRM_MRD1_RNA_proc_ribogen"/>
</dbReference>
<feature type="compositionally biased region" description="Basic residues" evidence="6">
    <location>
        <begin position="538"/>
        <end position="551"/>
    </location>
</feature>
<dbReference type="OMA" id="FTHRHAL"/>
<dbReference type="Pfam" id="PF00076">
    <property type="entry name" value="RRM_1"/>
    <property type="match status" value="2"/>
</dbReference>
<evidence type="ECO:0000256" key="2">
    <source>
        <dbReference type="ARBA" id="ARBA00022737"/>
    </source>
</evidence>
<organism evidence="8 10">
    <name type="scientific">Wuchereria bancrofti</name>
    <dbReference type="NCBI Taxonomy" id="6293"/>
    <lineage>
        <taxon>Eukaryota</taxon>
        <taxon>Metazoa</taxon>
        <taxon>Ecdysozoa</taxon>
        <taxon>Nematoda</taxon>
        <taxon>Chromadorea</taxon>
        <taxon>Rhabditida</taxon>
        <taxon>Spirurina</taxon>
        <taxon>Spiruromorpha</taxon>
        <taxon>Filarioidea</taxon>
        <taxon>Onchocercidae</taxon>
        <taxon>Wuchereria</taxon>
    </lineage>
</organism>
<evidence type="ECO:0000313" key="9">
    <source>
        <dbReference type="Proteomes" id="UP000093561"/>
    </source>
</evidence>
<feature type="compositionally biased region" description="Polar residues" evidence="6">
    <location>
        <begin position="486"/>
        <end position="496"/>
    </location>
</feature>
<dbReference type="Proteomes" id="UP000093561">
    <property type="component" value="Unassembled WGS sequence"/>
</dbReference>
<gene>
    <name evidence="8" type="ORF">WBA_LOCUS4219</name>
</gene>
<evidence type="ECO:0000256" key="1">
    <source>
        <dbReference type="ARBA" id="ARBA00004123"/>
    </source>
</evidence>
<feature type="compositionally biased region" description="Basic and acidic residues" evidence="6">
    <location>
        <begin position="180"/>
        <end position="190"/>
    </location>
</feature>
<dbReference type="SMART" id="SM00361">
    <property type="entry name" value="RRM_1"/>
    <property type="match status" value="2"/>
</dbReference>
<dbReference type="Gene3D" id="3.30.70.330">
    <property type="match status" value="3"/>
</dbReference>
<reference evidence="11" key="4">
    <citation type="submission" date="2024-02" db="UniProtKB">
        <authorList>
            <consortium name="WormBaseParasite"/>
        </authorList>
    </citation>
    <scope>IDENTIFICATION</scope>
    <source>
        <strain evidence="11">pt0022</strain>
    </source>
</reference>
<reference evidence="9" key="1">
    <citation type="submission" date="2015-03" db="EMBL/GenBank/DDBJ databases">
        <title>Wuchereria bancrofti Genome Sequencing Papua New Guinea Strain.</title>
        <authorList>
            <person name="Small S.T."/>
            <person name="Serre D."/>
            <person name="Zimmerman P.A."/>
        </authorList>
    </citation>
    <scope>NUCLEOTIDE SEQUENCE [LARGE SCALE GENOMIC DNA]</scope>
    <source>
        <strain evidence="9">pt0022</strain>
    </source>
</reference>
<evidence type="ECO:0000313" key="11">
    <source>
        <dbReference type="WBParaSite" id="mrna-Wban_06680"/>
    </source>
</evidence>
<keyword evidence="10" id="KW-1185">Reference proteome</keyword>
<dbReference type="FunFam" id="3.30.70.330:FF:000182">
    <property type="entry name" value="RNA-binding motif protein 28"/>
    <property type="match status" value="1"/>
</dbReference>
<feature type="region of interest" description="Disordered" evidence="6">
    <location>
        <begin position="481"/>
        <end position="500"/>
    </location>
</feature>
<evidence type="ECO:0000313" key="8">
    <source>
        <dbReference type="EMBL" id="VDM10833.1"/>
    </source>
</evidence>